<evidence type="ECO:0000313" key="2">
    <source>
        <dbReference type="EMBL" id="OAJ36874.1"/>
    </source>
</evidence>
<keyword evidence="1" id="KW-0812">Transmembrane</keyword>
<organism evidence="2 3">
    <name type="scientific">Batrachochytrium dendrobatidis (strain JEL423)</name>
    <dbReference type="NCBI Taxonomy" id="403673"/>
    <lineage>
        <taxon>Eukaryota</taxon>
        <taxon>Fungi</taxon>
        <taxon>Fungi incertae sedis</taxon>
        <taxon>Chytridiomycota</taxon>
        <taxon>Chytridiomycota incertae sedis</taxon>
        <taxon>Chytridiomycetes</taxon>
        <taxon>Rhizophydiales</taxon>
        <taxon>Rhizophydiales incertae sedis</taxon>
        <taxon>Batrachochytrium</taxon>
    </lineage>
</organism>
<protein>
    <submittedName>
        <fullName evidence="2">Uncharacterized protein</fullName>
    </submittedName>
</protein>
<dbReference type="AlphaFoldDB" id="A0A177WB08"/>
<gene>
    <name evidence="2" type="ORF">BDEG_20985</name>
</gene>
<keyword evidence="1" id="KW-1133">Transmembrane helix</keyword>
<proteinExistence type="predicted"/>
<feature type="transmembrane region" description="Helical" evidence="1">
    <location>
        <begin position="24"/>
        <end position="42"/>
    </location>
</feature>
<evidence type="ECO:0000313" key="3">
    <source>
        <dbReference type="Proteomes" id="UP000077115"/>
    </source>
</evidence>
<sequence>MLERRISYIAQPNRPQPLGIVKKLLLRLPVIIMLVYLLSHFWSLSMEHELPEYLHISFLVFFMLHCIDHIVTGLILTLEFGRSELDLNHQHSPDFIEWVGTLYLATATLNLEQSPVVAHVGSKCGGQL</sequence>
<reference evidence="2 3" key="1">
    <citation type="submission" date="2006-10" db="EMBL/GenBank/DDBJ databases">
        <title>The Genome Sequence of Batrachochytrium dendrobatidis JEL423.</title>
        <authorList>
            <consortium name="The Broad Institute Genome Sequencing Platform"/>
            <person name="Birren B."/>
            <person name="Lander E."/>
            <person name="Galagan J."/>
            <person name="Cuomo C."/>
            <person name="Devon K."/>
            <person name="Jaffe D."/>
            <person name="Butler J."/>
            <person name="Alvarez P."/>
            <person name="Gnerre S."/>
            <person name="Grabherr M."/>
            <person name="Kleber M."/>
            <person name="Mauceli E."/>
            <person name="Brockman W."/>
            <person name="Young S."/>
            <person name="LaButti K."/>
            <person name="Sykes S."/>
            <person name="DeCaprio D."/>
            <person name="Crawford M."/>
            <person name="Koehrsen M."/>
            <person name="Engels R."/>
            <person name="Montgomery P."/>
            <person name="Pearson M."/>
            <person name="Howarth C."/>
            <person name="Larson L."/>
            <person name="White J."/>
            <person name="O'Leary S."/>
            <person name="Kodira C."/>
            <person name="Zeng Q."/>
            <person name="Yandava C."/>
            <person name="Alvarado L."/>
            <person name="Longcore J."/>
            <person name="James T."/>
        </authorList>
    </citation>
    <scope>NUCLEOTIDE SEQUENCE [LARGE SCALE GENOMIC DNA]</scope>
    <source>
        <strain evidence="2 3">JEL423</strain>
    </source>
</reference>
<feature type="transmembrane region" description="Helical" evidence="1">
    <location>
        <begin position="54"/>
        <end position="78"/>
    </location>
</feature>
<reference evidence="2 3" key="2">
    <citation type="submission" date="2016-05" db="EMBL/GenBank/DDBJ databases">
        <title>Lineage-specific infection strategies underlie the spectrum of fungal disease in amphibians.</title>
        <authorList>
            <person name="Cuomo C.A."/>
            <person name="Farrer R.A."/>
            <person name="James T."/>
            <person name="Longcore J."/>
            <person name="Birren B."/>
        </authorList>
    </citation>
    <scope>NUCLEOTIDE SEQUENCE [LARGE SCALE GENOMIC DNA]</scope>
    <source>
        <strain evidence="2 3">JEL423</strain>
    </source>
</reference>
<dbReference type="Proteomes" id="UP000077115">
    <property type="component" value="Unassembled WGS sequence"/>
</dbReference>
<dbReference type="EMBL" id="DS022300">
    <property type="protein sequence ID" value="OAJ36874.1"/>
    <property type="molecule type" value="Genomic_DNA"/>
</dbReference>
<name>A0A177WB08_BATDL</name>
<evidence type="ECO:0000256" key="1">
    <source>
        <dbReference type="SAM" id="Phobius"/>
    </source>
</evidence>
<dbReference type="STRING" id="403673.A0A177WB08"/>
<accession>A0A177WB08</accession>
<keyword evidence="1" id="KW-0472">Membrane</keyword>
<dbReference type="VEuPathDB" id="FungiDB:BDEG_20985"/>